<dbReference type="KEGG" id="vg:56136033"/>
<dbReference type="GeneID" id="56136033"/>
<keyword evidence="2" id="KW-1185">Reference proteome</keyword>
<reference evidence="1 2" key="1">
    <citation type="submission" date="2019-06" db="EMBL/GenBank/DDBJ databases">
        <authorList>
            <person name="Kincaid V.D."/>
            <person name="Fuller A."/>
            <person name="Hodges K."/>
            <person name="Bansal M."/>
            <person name="Essig J."/>
            <person name="Johnson A."/>
        </authorList>
    </citation>
    <scope>NUCLEOTIDE SEQUENCE [LARGE SCALE GENOMIC DNA]</scope>
</reference>
<proteinExistence type="predicted"/>
<evidence type="ECO:0000313" key="2">
    <source>
        <dbReference type="Proteomes" id="UP000320799"/>
    </source>
</evidence>
<name>A0A514CSV0_9CAUD</name>
<protein>
    <submittedName>
        <fullName evidence="1">Uncharacterized protein</fullName>
    </submittedName>
</protein>
<accession>A0A514CSV0</accession>
<dbReference type="RefSeq" id="YP_009903757.1">
    <property type="nucleotide sequence ID" value="NC_049849.1"/>
</dbReference>
<dbReference type="Proteomes" id="UP000320799">
    <property type="component" value="Segment"/>
</dbReference>
<evidence type="ECO:0000313" key="1">
    <source>
        <dbReference type="EMBL" id="QDH83558.1"/>
    </source>
</evidence>
<organism evidence="1 2">
    <name type="scientific">Achromobacter phage Motura</name>
    <dbReference type="NCBI Taxonomy" id="2591403"/>
    <lineage>
        <taxon>Viruses</taxon>
        <taxon>Duplodnaviria</taxon>
        <taxon>Heunggongvirae</taxon>
        <taxon>Uroviricota</taxon>
        <taxon>Caudoviricetes</taxon>
        <taxon>Moturavirus</taxon>
        <taxon>Moturavirus motura</taxon>
    </lineage>
</organism>
<dbReference type="EMBL" id="MN094788">
    <property type="protein sequence ID" value="QDH83558.1"/>
    <property type="molecule type" value="Genomic_DNA"/>
</dbReference>
<sequence length="78" mass="8676">MPHSIVCIPAPLFREARTELKVKQRFGRELIVNDDGDPLCAGEALLVEATLEEVAAQHPSAYWCINPMCGPWYPVPTL</sequence>